<dbReference type="GO" id="GO:0006302">
    <property type="term" value="P:double-strand break repair"/>
    <property type="evidence" value="ECO:0007669"/>
    <property type="project" value="TreeGrafter"/>
</dbReference>
<keyword evidence="9" id="KW-0234">DNA repair</keyword>
<evidence type="ECO:0000256" key="2">
    <source>
        <dbReference type="ARBA" id="ARBA00001946"/>
    </source>
</evidence>
<evidence type="ECO:0000313" key="12">
    <source>
        <dbReference type="Proteomes" id="UP001488838"/>
    </source>
</evidence>
<dbReference type="SUPFAM" id="SSF56219">
    <property type="entry name" value="DNase I-like"/>
    <property type="match status" value="1"/>
</dbReference>
<keyword evidence="4" id="KW-0540">Nuclease</keyword>
<evidence type="ECO:0000256" key="10">
    <source>
        <dbReference type="ARBA" id="ARBA00023242"/>
    </source>
</evidence>
<dbReference type="GO" id="GO:0005737">
    <property type="term" value="C:cytoplasm"/>
    <property type="evidence" value="ECO:0007669"/>
    <property type="project" value="TreeGrafter"/>
</dbReference>
<dbReference type="GO" id="GO:0003697">
    <property type="term" value="F:single-stranded DNA binding"/>
    <property type="evidence" value="ECO:0007669"/>
    <property type="project" value="TreeGrafter"/>
</dbReference>
<evidence type="ECO:0000256" key="4">
    <source>
        <dbReference type="ARBA" id="ARBA00022722"/>
    </source>
</evidence>
<dbReference type="Proteomes" id="UP001488838">
    <property type="component" value="Unassembled WGS sequence"/>
</dbReference>
<dbReference type="InterPro" id="IPR051547">
    <property type="entry name" value="TDP2-like"/>
</dbReference>
<keyword evidence="5" id="KW-0479">Metal-binding</keyword>
<dbReference type="GO" id="GO:0046872">
    <property type="term" value="F:metal ion binding"/>
    <property type="evidence" value="ECO:0007669"/>
    <property type="project" value="UniProtKB-KW"/>
</dbReference>
<organism evidence="11 12">
    <name type="scientific">Myodes glareolus</name>
    <name type="common">Bank vole</name>
    <name type="synonym">Clethrionomys glareolus</name>
    <dbReference type="NCBI Taxonomy" id="447135"/>
    <lineage>
        <taxon>Eukaryota</taxon>
        <taxon>Metazoa</taxon>
        <taxon>Chordata</taxon>
        <taxon>Craniata</taxon>
        <taxon>Vertebrata</taxon>
        <taxon>Euteleostomi</taxon>
        <taxon>Mammalia</taxon>
        <taxon>Eutheria</taxon>
        <taxon>Euarchontoglires</taxon>
        <taxon>Glires</taxon>
        <taxon>Rodentia</taxon>
        <taxon>Myomorpha</taxon>
        <taxon>Muroidea</taxon>
        <taxon>Cricetidae</taxon>
        <taxon>Arvicolinae</taxon>
        <taxon>Myodes</taxon>
    </lineage>
</organism>
<dbReference type="PANTHER" id="PTHR15822">
    <property type="entry name" value="TRAF AND TNF RECEPTOR-ASSOCIATED PROTEIN"/>
    <property type="match status" value="1"/>
</dbReference>
<evidence type="ECO:0000313" key="11">
    <source>
        <dbReference type="EMBL" id="KAK7808120.1"/>
    </source>
</evidence>
<reference evidence="11 12" key="1">
    <citation type="journal article" date="2023" name="bioRxiv">
        <title>Conserved and derived expression patterns and positive selection on dental genes reveal complex evolutionary context of ever-growing rodent molars.</title>
        <authorList>
            <person name="Calamari Z.T."/>
            <person name="Song A."/>
            <person name="Cohen E."/>
            <person name="Akter M."/>
            <person name="Roy R.D."/>
            <person name="Hallikas O."/>
            <person name="Christensen M.M."/>
            <person name="Li P."/>
            <person name="Marangoni P."/>
            <person name="Jernvall J."/>
            <person name="Klein O.D."/>
        </authorList>
    </citation>
    <scope>NUCLEOTIDE SEQUENCE [LARGE SCALE GENOMIC DNA]</scope>
    <source>
        <strain evidence="11">V071</strain>
    </source>
</reference>
<dbReference type="GO" id="GO:0070260">
    <property type="term" value="F:5'-tyrosyl-DNA phosphodiesterase activity"/>
    <property type="evidence" value="ECO:0007669"/>
    <property type="project" value="TreeGrafter"/>
</dbReference>
<gene>
    <name evidence="11" type="ORF">U0070_021413</name>
</gene>
<keyword evidence="10" id="KW-0539">Nucleus</keyword>
<dbReference type="GO" id="GO:0016605">
    <property type="term" value="C:PML body"/>
    <property type="evidence" value="ECO:0007669"/>
    <property type="project" value="TreeGrafter"/>
</dbReference>
<evidence type="ECO:0000256" key="6">
    <source>
        <dbReference type="ARBA" id="ARBA00022763"/>
    </source>
</evidence>
<dbReference type="AlphaFoldDB" id="A0AAW0I1G1"/>
<evidence type="ECO:0000256" key="3">
    <source>
        <dbReference type="ARBA" id="ARBA00004123"/>
    </source>
</evidence>
<protein>
    <submittedName>
        <fullName evidence="11">Uncharacterized protein</fullName>
    </submittedName>
</protein>
<keyword evidence="12" id="KW-1185">Reference proteome</keyword>
<keyword evidence="6" id="KW-0227">DNA damage</keyword>
<accession>A0AAW0I1G1</accession>
<name>A0AAW0I1G1_MYOGA</name>
<evidence type="ECO:0000256" key="5">
    <source>
        <dbReference type="ARBA" id="ARBA00022723"/>
    </source>
</evidence>
<sequence>MRMREPSPDRSETPSKITIKSLALTKKPHQEVSLTLALWDNSTEHWYSPPKLDGTESIIQQNSVPCWTWNQQRHRREEAVASVHGVSIGGEMRPHEGPYLPVQEQLADGKSAETALYTFLSKNNWQTGKVLSTYFEPPENSPVWPHQPLTPLKSEALVITGNEEGDFTTILLKKGRAKFKNQEIVTFANTKKVRKLLCVKVSVDGNEFLLTTSHLESTRDHSVERISQLKTVFQKMQEAFSHYFSTFFFPHFSTTFSKIPAACKPCFERIFFREEEGHFSPQSLDLAKCMLKKTRGKEKARVKQQRGQVCHAKASSREAWASSREAQANKCPQACRCLRGPGSGCGAQQ</sequence>
<dbReference type="GO" id="GO:0004518">
    <property type="term" value="F:nuclease activity"/>
    <property type="evidence" value="ECO:0007669"/>
    <property type="project" value="UniProtKB-KW"/>
</dbReference>
<dbReference type="EMBL" id="JBBHLL010000247">
    <property type="protein sequence ID" value="KAK7808120.1"/>
    <property type="molecule type" value="Genomic_DNA"/>
</dbReference>
<comment type="cofactor">
    <cofactor evidence="2">
        <name>Mg(2+)</name>
        <dbReference type="ChEBI" id="CHEBI:18420"/>
    </cofactor>
</comment>
<keyword evidence="7" id="KW-0378">Hydrolase</keyword>
<proteinExistence type="predicted"/>
<comment type="caution">
    <text evidence="11">The sequence shown here is derived from an EMBL/GenBank/DDBJ whole genome shotgun (WGS) entry which is preliminary data.</text>
</comment>
<dbReference type="Gene3D" id="3.60.10.10">
    <property type="entry name" value="Endonuclease/exonuclease/phosphatase"/>
    <property type="match status" value="1"/>
</dbReference>
<evidence type="ECO:0000256" key="1">
    <source>
        <dbReference type="ARBA" id="ARBA00001936"/>
    </source>
</evidence>
<comment type="subcellular location">
    <subcellularLocation>
        <location evidence="3">Nucleus</location>
    </subcellularLocation>
</comment>
<dbReference type="PANTHER" id="PTHR15822:SF4">
    <property type="entry name" value="TYROSYL-DNA PHOSPHODIESTERASE 2"/>
    <property type="match status" value="1"/>
</dbReference>
<comment type="cofactor">
    <cofactor evidence="1">
        <name>Mn(2+)</name>
        <dbReference type="ChEBI" id="CHEBI:29035"/>
    </cofactor>
</comment>
<evidence type="ECO:0000256" key="9">
    <source>
        <dbReference type="ARBA" id="ARBA00023204"/>
    </source>
</evidence>
<evidence type="ECO:0000256" key="8">
    <source>
        <dbReference type="ARBA" id="ARBA00022842"/>
    </source>
</evidence>
<evidence type="ECO:0000256" key="7">
    <source>
        <dbReference type="ARBA" id="ARBA00022801"/>
    </source>
</evidence>
<keyword evidence="8" id="KW-0460">Magnesium</keyword>
<dbReference type="InterPro" id="IPR036691">
    <property type="entry name" value="Endo/exonu/phosph_ase_sf"/>
</dbReference>